<dbReference type="PIRSF" id="PIRSF006728">
    <property type="entry name" value="CinA"/>
    <property type="match status" value="1"/>
</dbReference>
<dbReference type="InterPro" id="IPR001453">
    <property type="entry name" value="MoaB/Mog_dom"/>
</dbReference>
<dbReference type="Pfam" id="PF00994">
    <property type="entry name" value="MoCF_biosynth"/>
    <property type="match status" value="1"/>
</dbReference>
<dbReference type="Gene3D" id="3.40.980.10">
    <property type="entry name" value="MoaB/Mog-like domain"/>
    <property type="match status" value="1"/>
</dbReference>
<accession>A0A5C7FJG0</accession>
<name>A0A5C7FJG0_9BACT</name>
<dbReference type="Gene3D" id="3.90.950.20">
    <property type="entry name" value="CinA-like"/>
    <property type="match status" value="1"/>
</dbReference>
<dbReference type="NCBIfam" id="NF001813">
    <property type="entry name" value="PRK00549.1"/>
    <property type="match status" value="1"/>
</dbReference>
<dbReference type="SMART" id="SM00852">
    <property type="entry name" value="MoCF_biosynth"/>
    <property type="match status" value="1"/>
</dbReference>
<dbReference type="InterPro" id="IPR008136">
    <property type="entry name" value="CinA_C"/>
</dbReference>
<evidence type="ECO:0000313" key="4">
    <source>
        <dbReference type="Proteomes" id="UP000321907"/>
    </source>
</evidence>
<dbReference type="Proteomes" id="UP000321907">
    <property type="component" value="Unassembled WGS sequence"/>
</dbReference>
<comment type="caution">
    <text evidence="3">The sequence shown here is derived from an EMBL/GenBank/DDBJ whole genome shotgun (WGS) entry which is preliminary data.</text>
</comment>
<keyword evidence="4" id="KW-1185">Reference proteome</keyword>
<proteinExistence type="inferred from homology"/>
<dbReference type="InterPro" id="IPR041424">
    <property type="entry name" value="CinA_KH"/>
</dbReference>
<dbReference type="InterPro" id="IPR008135">
    <property type="entry name" value="Competence-induced_CinA"/>
</dbReference>
<feature type="domain" description="MoaB/Mog" evidence="2">
    <location>
        <begin position="4"/>
        <end position="171"/>
    </location>
</feature>
<evidence type="ECO:0000313" key="3">
    <source>
        <dbReference type="EMBL" id="TXF89995.1"/>
    </source>
</evidence>
<organism evidence="3 4">
    <name type="scientific">Neolewinella aurantiaca</name>
    <dbReference type="NCBI Taxonomy" id="2602767"/>
    <lineage>
        <taxon>Bacteria</taxon>
        <taxon>Pseudomonadati</taxon>
        <taxon>Bacteroidota</taxon>
        <taxon>Saprospiria</taxon>
        <taxon>Saprospirales</taxon>
        <taxon>Lewinellaceae</taxon>
        <taxon>Neolewinella</taxon>
    </lineage>
</organism>
<dbReference type="InterPro" id="IPR050101">
    <property type="entry name" value="CinA"/>
</dbReference>
<dbReference type="SUPFAM" id="SSF142433">
    <property type="entry name" value="CinA-like"/>
    <property type="match status" value="1"/>
</dbReference>
<dbReference type="PANTHER" id="PTHR13939">
    <property type="entry name" value="NICOTINAMIDE-NUCLEOTIDE AMIDOHYDROLASE PNCC"/>
    <property type="match status" value="1"/>
</dbReference>
<dbReference type="RefSeq" id="WP_147930315.1">
    <property type="nucleotide sequence ID" value="NZ_VOXD01000010.1"/>
</dbReference>
<dbReference type="EMBL" id="VOXD01000010">
    <property type="protein sequence ID" value="TXF89995.1"/>
    <property type="molecule type" value="Genomic_DNA"/>
</dbReference>
<dbReference type="CDD" id="cd00885">
    <property type="entry name" value="cinA"/>
    <property type="match status" value="1"/>
</dbReference>
<dbReference type="SUPFAM" id="SSF53218">
    <property type="entry name" value="Molybdenum cofactor biosynthesis proteins"/>
    <property type="match status" value="1"/>
</dbReference>
<dbReference type="NCBIfam" id="TIGR00177">
    <property type="entry name" value="molyb_syn"/>
    <property type="match status" value="1"/>
</dbReference>
<comment type="similarity">
    <text evidence="1">Belongs to the CinA family.</text>
</comment>
<evidence type="ECO:0000259" key="2">
    <source>
        <dbReference type="SMART" id="SM00852"/>
    </source>
</evidence>
<dbReference type="AlphaFoldDB" id="A0A5C7FJG0"/>
<dbReference type="HAMAP" id="MF_00226_B">
    <property type="entry name" value="CinA_B"/>
    <property type="match status" value="1"/>
</dbReference>
<dbReference type="NCBIfam" id="TIGR00199">
    <property type="entry name" value="PncC_domain"/>
    <property type="match status" value="1"/>
</dbReference>
<dbReference type="Gene3D" id="3.30.70.2860">
    <property type="match status" value="1"/>
</dbReference>
<evidence type="ECO:0000256" key="1">
    <source>
        <dbReference type="HAMAP-Rule" id="MF_00226"/>
    </source>
</evidence>
<dbReference type="Pfam" id="PF02464">
    <property type="entry name" value="CinA"/>
    <property type="match status" value="1"/>
</dbReference>
<gene>
    <name evidence="3" type="ORF">FUA23_08565</name>
</gene>
<reference evidence="3 4" key="1">
    <citation type="submission" date="2019-08" db="EMBL/GenBank/DDBJ databases">
        <title>Lewinella sp. strain SSH13 Genome sequencing and assembly.</title>
        <authorList>
            <person name="Kim I."/>
        </authorList>
    </citation>
    <scope>NUCLEOTIDE SEQUENCE [LARGE SCALE GENOMIC DNA]</scope>
    <source>
        <strain evidence="3 4">SSH13</strain>
    </source>
</reference>
<protein>
    <recommendedName>
        <fullName evidence="1">CinA-like protein</fullName>
    </recommendedName>
</protein>
<dbReference type="NCBIfam" id="TIGR00200">
    <property type="entry name" value="cinA_nterm"/>
    <property type="match status" value="1"/>
</dbReference>
<dbReference type="PANTHER" id="PTHR13939:SF0">
    <property type="entry name" value="NMN AMIDOHYDROLASE-LIKE PROTEIN YFAY"/>
    <property type="match status" value="1"/>
</dbReference>
<dbReference type="Pfam" id="PF18146">
    <property type="entry name" value="CinA_KH"/>
    <property type="match status" value="1"/>
</dbReference>
<sequence>MKAYILTIGDEILIGQVTDTNATYMAEALSVEGYEVVEHLSVADTRDGIRNGLDRALAAADIVLMTGGLGPTKDDITKKVLAEYVGTEMAFHQESWERLVKIYAGFGKEAGPHHREQCELPASATVITNKAGTAPGMWFEHKGKIIVSMPGVPYEMRYLVSKEIIPRLVAGNVDQSRQRSLTILTAGLGESTLAEAIEAVEDALPRHISLAYLPNLGTVRLRLTTRGTDETAMQAELTKYKDEIEAIVGQYVYGYGKEDLALAVQKKMQQDNLTLATAESCTGGSIARMITGHAGSSGHFRGSVVAYDNDVKSSVLGVSTELLAQHGAVSKEVVEAMAQNARQVLKSDYAVATSGIAGPGGGSDEKPVGTIWIAVAGPDGVKSKLLSSGKDRKRNITYTVHMALNLLMGQLQGK</sequence>
<dbReference type="InterPro" id="IPR036425">
    <property type="entry name" value="MoaB/Mog-like_dom_sf"/>
</dbReference>
<dbReference type="OrthoDB" id="9801454at2"/>
<dbReference type="InterPro" id="IPR036653">
    <property type="entry name" value="CinA-like_C"/>
</dbReference>